<dbReference type="RefSeq" id="WP_157843935.1">
    <property type="nucleotide sequence ID" value="NZ_FMWG01000005.1"/>
</dbReference>
<proteinExistence type="predicted"/>
<dbReference type="Proteomes" id="UP000198767">
    <property type="component" value="Unassembled WGS sequence"/>
</dbReference>
<reference evidence="1 2" key="1">
    <citation type="submission" date="2016-10" db="EMBL/GenBank/DDBJ databases">
        <authorList>
            <person name="de Groot N.N."/>
        </authorList>
    </citation>
    <scope>NUCLEOTIDE SEQUENCE [LARGE SCALE GENOMIC DNA]</scope>
    <source>
        <strain evidence="1 2">U95</strain>
    </source>
</reference>
<dbReference type="EMBL" id="FMWG01000005">
    <property type="protein sequence ID" value="SCZ63501.1"/>
    <property type="molecule type" value="Genomic_DNA"/>
</dbReference>
<organism evidence="1 2">
    <name type="scientific">Epibacterium ulvae</name>
    <dbReference type="NCBI Taxonomy" id="1156985"/>
    <lineage>
        <taxon>Bacteria</taxon>
        <taxon>Pseudomonadati</taxon>
        <taxon>Pseudomonadota</taxon>
        <taxon>Alphaproteobacteria</taxon>
        <taxon>Rhodobacterales</taxon>
        <taxon>Roseobacteraceae</taxon>
        <taxon>Epibacterium</taxon>
    </lineage>
</organism>
<sequence length="54" mass="5860">MQKFDVNALDLNAIEKEARTLRAQATVYGIKTVFSAIVSLPSKLTAVFAGPRHA</sequence>
<evidence type="ECO:0000313" key="1">
    <source>
        <dbReference type="EMBL" id="SCZ63501.1"/>
    </source>
</evidence>
<dbReference type="InterPro" id="IPR058227">
    <property type="entry name" value="RSP_7527-like"/>
</dbReference>
<dbReference type="NCBIfam" id="NF046098">
    <property type="entry name" value="RSP_7527_fam"/>
    <property type="match status" value="1"/>
</dbReference>
<name>A0A1G5QQC7_9RHOB</name>
<evidence type="ECO:0000313" key="2">
    <source>
        <dbReference type="Proteomes" id="UP000198767"/>
    </source>
</evidence>
<gene>
    <name evidence="1" type="ORF">SAMN04488118_10576</name>
</gene>
<keyword evidence="2" id="KW-1185">Reference proteome</keyword>
<protein>
    <submittedName>
        <fullName evidence="1">Uncharacterized protein</fullName>
    </submittedName>
</protein>
<dbReference type="AlphaFoldDB" id="A0A1G5QQC7"/>
<accession>A0A1G5QQC7</accession>